<dbReference type="InterPro" id="IPR011043">
    <property type="entry name" value="Gal_Oxase/kelch_b-propeller"/>
</dbReference>
<dbReference type="InterPro" id="IPR017451">
    <property type="entry name" value="F-box-assoc_interact_dom"/>
</dbReference>
<dbReference type="NCBIfam" id="TIGR01640">
    <property type="entry name" value="F_box_assoc_1"/>
    <property type="match status" value="1"/>
</dbReference>
<reference evidence="2" key="2">
    <citation type="submission" date="2023-05" db="EMBL/GenBank/DDBJ databases">
        <authorList>
            <person name="Schelkunov M.I."/>
        </authorList>
    </citation>
    <scope>NUCLEOTIDE SEQUENCE</scope>
    <source>
        <strain evidence="2">Hsosn_3</strain>
        <tissue evidence="2">Leaf</tissue>
    </source>
</reference>
<dbReference type="InterPro" id="IPR036047">
    <property type="entry name" value="F-box-like_dom_sf"/>
</dbReference>
<dbReference type="PANTHER" id="PTHR31672:SF13">
    <property type="entry name" value="F-BOX PROTEIN CPR30-LIKE"/>
    <property type="match status" value="1"/>
</dbReference>
<dbReference type="EMBL" id="JAUIZM010000008">
    <property type="protein sequence ID" value="KAK1368176.1"/>
    <property type="molecule type" value="Genomic_DNA"/>
</dbReference>
<reference evidence="2" key="1">
    <citation type="submission" date="2023-02" db="EMBL/GenBank/DDBJ databases">
        <title>Genome of toxic invasive species Heracleum sosnowskyi carries increased number of genes despite the absence of recent whole-genome duplications.</title>
        <authorList>
            <person name="Schelkunov M."/>
            <person name="Shtratnikova V."/>
            <person name="Makarenko M."/>
            <person name="Klepikova A."/>
            <person name="Omelchenko D."/>
            <person name="Novikova G."/>
            <person name="Obukhova E."/>
            <person name="Bogdanov V."/>
            <person name="Penin A."/>
            <person name="Logacheva M."/>
        </authorList>
    </citation>
    <scope>NUCLEOTIDE SEQUENCE</scope>
    <source>
        <strain evidence="2">Hsosn_3</strain>
        <tissue evidence="2">Leaf</tissue>
    </source>
</reference>
<dbReference type="InterPro" id="IPR001810">
    <property type="entry name" value="F-box_dom"/>
</dbReference>
<dbReference type="InterPro" id="IPR050796">
    <property type="entry name" value="SCF_F-box_component"/>
</dbReference>
<dbReference type="SUPFAM" id="SSF81383">
    <property type="entry name" value="F-box domain"/>
    <property type="match status" value="1"/>
</dbReference>
<name>A0AAD8MC29_9APIA</name>
<gene>
    <name evidence="2" type="ORF">POM88_034268</name>
</gene>
<evidence type="ECO:0000313" key="3">
    <source>
        <dbReference type="Proteomes" id="UP001237642"/>
    </source>
</evidence>
<dbReference type="Proteomes" id="UP001237642">
    <property type="component" value="Unassembled WGS sequence"/>
</dbReference>
<dbReference type="PROSITE" id="PS50181">
    <property type="entry name" value="FBOX"/>
    <property type="match status" value="1"/>
</dbReference>
<accession>A0AAD8MC29</accession>
<feature type="domain" description="F-box" evidence="1">
    <location>
        <begin position="18"/>
        <end position="64"/>
    </location>
</feature>
<evidence type="ECO:0000259" key="1">
    <source>
        <dbReference type="PROSITE" id="PS50181"/>
    </source>
</evidence>
<dbReference type="Pfam" id="PF08268">
    <property type="entry name" value="FBA_3"/>
    <property type="match status" value="1"/>
</dbReference>
<dbReference type="InterPro" id="IPR013187">
    <property type="entry name" value="F-box-assoc_dom_typ3"/>
</dbReference>
<dbReference type="PANTHER" id="PTHR31672">
    <property type="entry name" value="BNACNNG10540D PROTEIN"/>
    <property type="match status" value="1"/>
</dbReference>
<dbReference type="AlphaFoldDB" id="A0AAD8MC29"/>
<proteinExistence type="predicted"/>
<dbReference type="SUPFAM" id="SSF50965">
    <property type="entry name" value="Galactose oxidase, central domain"/>
    <property type="match status" value="1"/>
</dbReference>
<sequence length="437" mass="50203">MPSNSKLTLTRSRTHSPPSFFSTLPRDLFAEILASLNVLTLTRLKSVCKPWRSLVSTRNFIKQHLAHAQAHPENQALIVHSLSTDYDDVVTVFRVDDVENPVNQALNFPQTFFKMELVGSISGIVCLCDRSLGFMIVVWNPATRECKMVPFPNKERHAEKVFVGFGYDSVEDDFRVVCVFRVKANERCVSRFYVYSCNAECWRAIRVEFPYDLPHMWCVVTVKGNPYWMGFKVEGGDESNGKEVCVMFDVRMEVFKFLDLPKCETNSGTSACLSNYKDMLADLMFSPGSEVNKLVDVFVLDDKSGVWSKIYTVGPIPLEVQRVLHCFKNGEIVVEDDDAKLFLYDPKSKAVKNLRIDKAKELNKAFCYTESLVTIKKMNHVEEEDIPETSPSTRKRDDFLENKRFSLKSMARTEGVKHTMTIRRGPYKCWRLYQMCI</sequence>
<comment type="caution">
    <text evidence="2">The sequence shown here is derived from an EMBL/GenBank/DDBJ whole genome shotgun (WGS) entry which is preliminary data.</text>
</comment>
<dbReference type="Gene3D" id="1.20.1280.50">
    <property type="match status" value="1"/>
</dbReference>
<keyword evidence="3" id="KW-1185">Reference proteome</keyword>
<evidence type="ECO:0000313" key="2">
    <source>
        <dbReference type="EMBL" id="KAK1368176.1"/>
    </source>
</evidence>
<dbReference type="SMART" id="SM00256">
    <property type="entry name" value="FBOX"/>
    <property type="match status" value="1"/>
</dbReference>
<dbReference type="Pfam" id="PF00646">
    <property type="entry name" value="F-box"/>
    <property type="match status" value="1"/>
</dbReference>
<protein>
    <submittedName>
        <fullName evidence="2">F-box domain-containing protein</fullName>
    </submittedName>
</protein>
<organism evidence="2 3">
    <name type="scientific">Heracleum sosnowskyi</name>
    <dbReference type="NCBI Taxonomy" id="360622"/>
    <lineage>
        <taxon>Eukaryota</taxon>
        <taxon>Viridiplantae</taxon>
        <taxon>Streptophyta</taxon>
        <taxon>Embryophyta</taxon>
        <taxon>Tracheophyta</taxon>
        <taxon>Spermatophyta</taxon>
        <taxon>Magnoliopsida</taxon>
        <taxon>eudicotyledons</taxon>
        <taxon>Gunneridae</taxon>
        <taxon>Pentapetalae</taxon>
        <taxon>asterids</taxon>
        <taxon>campanulids</taxon>
        <taxon>Apiales</taxon>
        <taxon>Apiaceae</taxon>
        <taxon>Apioideae</taxon>
        <taxon>apioid superclade</taxon>
        <taxon>Tordylieae</taxon>
        <taxon>Tordyliinae</taxon>
        <taxon>Heracleum</taxon>
    </lineage>
</organism>